<dbReference type="InterPro" id="IPR013763">
    <property type="entry name" value="Cyclin-like_dom"/>
</dbReference>
<dbReference type="Gene3D" id="1.10.472.10">
    <property type="entry name" value="Cyclin-like"/>
    <property type="match status" value="2"/>
</dbReference>
<reference evidence="4" key="2">
    <citation type="submission" date="2015-06" db="UniProtKB">
        <authorList>
            <consortium name="EnsemblPlants"/>
        </authorList>
    </citation>
    <scope>IDENTIFICATION</scope>
</reference>
<evidence type="ECO:0000256" key="1">
    <source>
        <dbReference type="RuleBase" id="RU000383"/>
    </source>
</evidence>
<dbReference type="GO" id="GO:0006357">
    <property type="term" value="P:regulation of transcription by RNA polymerase II"/>
    <property type="evidence" value="ECO:0007669"/>
    <property type="project" value="InterPro"/>
</dbReference>
<dbReference type="InterPro" id="IPR043198">
    <property type="entry name" value="Cyclin/Ssn8"/>
</dbReference>
<dbReference type="PANTHER" id="PTHR10026">
    <property type="entry name" value="CYCLIN"/>
    <property type="match status" value="1"/>
</dbReference>
<dbReference type="STRING" id="4529.A0A0E0N9D7"/>
<proteinExistence type="inferred from homology"/>
<accession>A0A0E0N9D7</accession>
<name>A0A0E0N9D7_ORYRU</name>
<keyword evidence="1" id="KW-0195">Cyclin</keyword>
<dbReference type="Pfam" id="PF00134">
    <property type="entry name" value="Cyclin_N"/>
    <property type="match status" value="1"/>
</dbReference>
<keyword evidence="5" id="KW-1185">Reference proteome</keyword>
<sequence>MGEGAAGSWYVTRDEVERGSPSRRDGVGAAKEAELRATYCSFIRDVGLRLQLPQVTIATATLLCHRFYLRQSHAKNEWQHTEMQWPIQDQNPNPAENTVATVCVFLASKIEDTPCPLQRVIIVAYETMYRKDCNAAHRIYQKEVLEKQKELILVGETLLLSTIRFDFNIQHPYEPLKLALKKLGIFQMEVKQVAVNLINDAIRTTLVVQFKPHYIAAGSLYLAAKFNNFRLPSDGKVWWHEFDVAPKQLQAVIQQMTELFMGRNPCSMGPAIRPPPTPSLMERQQVIRPPPTPTLMERQPIIRPLPTPTLMENQHITHSLGAVMRHTHSSIRSLSNNFDREASRSLPLNIPANRKSTVCPARNEGNQSLRMHMGHSNGSDARFEKQYSRGALKADHVYHVVSGQKDLHVTGIRDLVRQKRTFHEVGEHPAPIDKSDTKSWIRKRHGRNVIVVDTKSSSWKKQKLVNRGGGRRWSRALVEERR</sequence>
<dbReference type="eggNOG" id="KOG0834">
    <property type="taxonomic scope" value="Eukaryota"/>
</dbReference>
<reference evidence="5" key="1">
    <citation type="submission" date="2013-06" db="EMBL/GenBank/DDBJ databases">
        <authorList>
            <person name="Zhao Q."/>
        </authorList>
    </citation>
    <scope>NUCLEOTIDE SEQUENCE</scope>
    <source>
        <strain evidence="5">cv. W1943</strain>
    </source>
</reference>
<evidence type="ECO:0000313" key="4">
    <source>
        <dbReference type="EnsemblPlants" id="ORUFI02G02630.1"/>
    </source>
</evidence>
<dbReference type="SMART" id="SM00385">
    <property type="entry name" value="CYCLIN"/>
    <property type="match status" value="2"/>
</dbReference>
<evidence type="ECO:0000259" key="3">
    <source>
        <dbReference type="SMART" id="SM00385"/>
    </source>
</evidence>
<dbReference type="AlphaFoldDB" id="A0A0E0N9D7"/>
<dbReference type="InterPro" id="IPR036915">
    <property type="entry name" value="Cyclin-like_sf"/>
</dbReference>
<evidence type="ECO:0000256" key="2">
    <source>
        <dbReference type="SAM" id="MobiDB-lite"/>
    </source>
</evidence>
<organism evidence="4 5">
    <name type="scientific">Oryza rufipogon</name>
    <name type="common">Brownbeard rice</name>
    <name type="synonym">Asian wild rice</name>
    <dbReference type="NCBI Taxonomy" id="4529"/>
    <lineage>
        <taxon>Eukaryota</taxon>
        <taxon>Viridiplantae</taxon>
        <taxon>Streptophyta</taxon>
        <taxon>Embryophyta</taxon>
        <taxon>Tracheophyta</taxon>
        <taxon>Spermatophyta</taxon>
        <taxon>Magnoliopsida</taxon>
        <taxon>Liliopsida</taxon>
        <taxon>Poales</taxon>
        <taxon>Poaceae</taxon>
        <taxon>BOP clade</taxon>
        <taxon>Oryzoideae</taxon>
        <taxon>Oryzeae</taxon>
        <taxon>Oryzinae</taxon>
        <taxon>Oryza</taxon>
    </lineage>
</organism>
<feature type="region of interest" description="Disordered" evidence="2">
    <location>
        <begin position="1"/>
        <end position="28"/>
    </location>
</feature>
<dbReference type="SUPFAM" id="SSF47954">
    <property type="entry name" value="Cyclin-like"/>
    <property type="match status" value="2"/>
</dbReference>
<feature type="domain" description="Cyclin-like" evidence="3">
    <location>
        <begin position="174"/>
        <end position="258"/>
    </location>
</feature>
<dbReference type="Proteomes" id="UP000008022">
    <property type="component" value="Unassembled WGS sequence"/>
</dbReference>
<protein>
    <recommendedName>
        <fullName evidence="3">Cyclin-like domain-containing protein</fullName>
    </recommendedName>
</protein>
<dbReference type="InterPro" id="IPR006671">
    <property type="entry name" value="Cyclin_N"/>
</dbReference>
<evidence type="ECO:0000313" key="5">
    <source>
        <dbReference type="Proteomes" id="UP000008022"/>
    </source>
</evidence>
<dbReference type="FunFam" id="1.10.472.10:FF:000079">
    <property type="entry name" value="Putative cyclin-T1 family protein"/>
    <property type="match status" value="1"/>
</dbReference>
<dbReference type="Gramene" id="ORUFI02G02630.1">
    <property type="protein sequence ID" value="ORUFI02G02630.1"/>
    <property type="gene ID" value="ORUFI02G02630"/>
</dbReference>
<feature type="domain" description="Cyclin-like" evidence="3">
    <location>
        <begin position="41"/>
        <end position="161"/>
    </location>
</feature>
<dbReference type="GO" id="GO:0016538">
    <property type="term" value="F:cyclin-dependent protein serine/threonine kinase regulator activity"/>
    <property type="evidence" value="ECO:0007669"/>
    <property type="project" value="InterPro"/>
</dbReference>
<comment type="similarity">
    <text evidence="1">Belongs to the cyclin family.</text>
</comment>
<dbReference type="OMA" id="NGSDARF"/>
<dbReference type="EnsemblPlants" id="ORUFI02G02630.1">
    <property type="protein sequence ID" value="ORUFI02G02630.1"/>
    <property type="gene ID" value="ORUFI02G02630"/>
</dbReference>
<feature type="compositionally biased region" description="Basic and acidic residues" evidence="2">
    <location>
        <begin position="12"/>
        <end position="28"/>
    </location>
</feature>